<dbReference type="GO" id="GO:0016757">
    <property type="term" value="F:glycosyltransferase activity"/>
    <property type="evidence" value="ECO:0007669"/>
    <property type="project" value="UniProtKB-UniRule"/>
</dbReference>
<keyword evidence="6" id="KW-1133">Transmembrane helix</keyword>
<comment type="subcellular location">
    <subcellularLocation>
        <location evidence="1">Membrane</location>
        <topology evidence="1">Single-pass membrane protein</topology>
    </subcellularLocation>
</comment>
<evidence type="ECO:0000256" key="7">
    <source>
        <dbReference type="ARBA" id="ARBA00023136"/>
    </source>
</evidence>
<keyword evidence="7" id="KW-0472">Membrane</keyword>
<protein>
    <recommendedName>
        <fullName evidence="8">Glycosyltransferase family 92 protein</fullName>
        <ecNumber evidence="8">2.4.1.-</ecNumber>
    </recommendedName>
</protein>
<accession>A0A1I7UXW2</accession>
<evidence type="ECO:0000313" key="10">
    <source>
        <dbReference type="WBParaSite" id="Csp11.Scaffold630.g20433.t1"/>
    </source>
</evidence>
<reference evidence="10" key="1">
    <citation type="submission" date="2016-11" db="UniProtKB">
        <authorList>
            <consortium name="WormBaseParasite"/>
        </authorList>
    </citation>
    <scope>IDENTIFICATION</scope>
</reference>
<evidence type="ECO:0000256" key="8">
    <source>
        <dbReference type="RuleBase" id="RU366017"/>
    </source>
</evidence>
<dbReference type="Proteomes" id="UP000095282">
    <property type="component" value="Unplaced"/>
</dbReference>
<dbReference type="GO" id="GO:0005737">
    <property type="term" value="C:cytoplasm"/>
    <property type="evidence" value="ECO:0007669"/>
    <property type="project" value="TreeGrafter"/>
</dbReference>
<name>A0A1I7UXW2_9PELO</name>
<evidence type="ECO:0000256" key="5">
    <source>
        <dbReference type="ARBA" id="ARBA00022692"/>
    </source>
</evidence>
<dbReference type="EC" id="2.4.1.-" evidence="8"/>
<sequence>MKAINDYVRTGEVEIHYLIERDYRADNHWHMVNLADCVIWSRRESKWTIFADLDERIYMTNYTGNILHYVREVKNNTIGSIQFRQQWILKTELMPEKYQGDDQVAFSGDSPRLIRPQIEKWMPTHRWHNSSAIGPPGHTAKCIVDTSKVFIMFIHYVTQFYPGKDGDYLNMRVEPEEGIIRRSGEKLIEGSD</sequence>
<evidence type="ECO:0000256" key="6">
    <source>
        <dbReference type="ARBA" id="ARBA00022989"/>
    </source>
</evidence>
<dbReference type="PANTHER" id="PTHR21461:SF7">
    <property type="entry name" value="GLYCOSYLTRANSFERASE FAMILY 92 PROTEIN"/>
    <property type="match status" value="1"/>
</dbReference>
<dbReference type="AlphaFoldDB" id="A0A1I7UXW2"/>
<keyword evidence="3 8" id="KW-0328">Glycosyltransferase</keyword>
<evidence type="ECO:0000256" key="3">
    <source>
        <dbReference type="ARBA" id="ARBA00022676"/>
    </source>
</evidence>
<evidence type="ECO:0000256" key="2">
    <source>
        <dbReference type="ARBA" id="ARBA00007647"/>
    </source>
</evidence>
<dbReference type="GO" id="GO:0016020">
    <property type="term" value="C:membrane"/>
    <property type="evidence" value="ECO:0007669"/>
    <property type="project" value="UniProtKB-SubCell"/>
</dbReference>
<dbReference type="Pfam" id="PF01697">
    <property type="entry name" value="Glyco_transf_92"/>
    <property type="match status" value="1"/>
</dbReference>
<keyword evidence="4 8" id="KW-0808">Transferase</keyword>
<keyword evidence="5" id="KW-0812">Transmembrane</keyword>
<dbReference type="WBParaSite" id="Csp11.Scaffold630.g20433.t1">
    <property type="protein sequence ID" value="Csp11.Scaffold630.g20433.t1"/>
    <property type="gene ID" value="Csp11.Scaffold630.g20433"/>
</dbReference>
<evidence type="ECO:0000256" key="1">
    <source>
        <dbReference type="ARBA" id="ARBA00004167"/>
    </source>
</evidence>
<proteinExistence type="inferred from homology"/>
<evidence type="ECO:0000256" key="4">
    <source>
        <dbReference type="ARBA" id="ARBA00022679"/>
    </source>
</evidence>
<evidence type="ECO:0000313" key="9">
    <source>
        <dbReference type="Proteomes" id="UP000095282"/>
    </source>
</evidence>
<dbReference type="eggNOG" id="KOG4735">
    <property type="taxonomic scope" value="Eukaryota"/>
</dbReference>
<keyword evidence="9" id="KW-1185">Reference proteome</keyword>
<dbReference type="InterPro" id="IPR008166">
    <property type="entry name" value="Glyco_transf_92"/>
</dbReference>
<organism evidence="9 10">
    <name type="scientific">Caenorhabditis tropicalis</name>
    <dbReference type="NCBI Taxonomy" id="1561998"/>
    <lineage>
        <taxon>Eukaryota</taxon>
        <taxon>Metazoa</taxon>
        <taxon>Ecdysozoa</taxon>
        <taxon>Nematoda</taxon>
        <taxon>Chromadorea</taxon>
        <taxon>Rhabditida</taxon>
        <taxon>Rhabditina</taxon>
        <taxon>Rhabditomorpha</taxon>
        <taxon>Rhabditoidea</taxon>
        <taxon>Rhabditidae</taxon>
        <taxon>Peloderinae</taxon>
        <taxon>Caenorhabditis</taxon>
    </lineage>
</organism>
<dbReference type="PANTHER" id="PTHR21461">
    <property type="entry name" value="GLYCOSYLTRANSFERASE FAMILY 92 PROTEIN"/>
    <property type="match status" value="1"/>
</dbReference>
<comment type="similarity">
    <text evidence="2 8">Belongs to the glycosyltransferase 92 family.</text>
</comment>